<dbReference type="Pfam" id="PF05685">
    <property type="entry name" value="Uma2"/>
    <property type="match status" value="1"/>
</dbReference>
<dbReference type="InterPro" id="IPR008538">
    <property type="entry name" value="Uma2"/>
</dbReference>
<sequence length="189" mass="22111">MNLTDKNFNTYEEFVEKQQQTDKILEYIDGIIYMSPSPSIKHQRISSFLHGELHNVLKNSGCEVFSAPTDVIFELNENDNNKNKKVVPDLFVTCNPENFTENEYVGAPSFIIEILSPSNKSHDLVRKLNLYMEYGVKEYWIVDPMEKRIMIYTLDENEEVQFNLVNENEKATSKLFEGFKIDTKNLFFD</sequence>
<feature type="domain" description="Putative restriction endonuclease" evidence="1">
    <location>
        <begin position="12"/>
        <end position="182"/>
    </location>
</feature>
<dbReference type="InterPro" id="IPR012296">
    <property type="entry name" value="Nuclease_put_TT1808"/>
</dbReference>
<organism evidence="2 3">
    <name type="scientific">Lederbergia ruris</name>
    <dbReference type="NCBI Taxonomy" id="217495"/>
    <lineage>
        <taxon>Bacteria</taxon>
        <taxon>Bacillati</taxon>
        <taxon>Bacillota</taxon>
        <taxon>Bacilli</taxon>
        <taxon>Bacillales</taxon>
        <taxon>Bacillaceae</taxon>
        <taxon>Lederbergia</taxon>
    </lineage>
</organism>
<reference evidence="2 3" key="1">
    <citation type="submission" date="2021-03" db="EMBL/GenBank/DDBJ databases">
        <title>Antimicrobial resistance genes in bacteria isolated from Japanese honey, and their potential for conferring macrolide and lincosamide resistance in the American foulbrood pathogen Paenibacillus larvae.</title>
        <authorList>
            <person name="Okamoto M."/>
            <person name="Kumagai M."/>
            <person name="Kanamori H."/>
            <person name="Takamatsu D."/>
        </authorList>
    </citation>
    <scope>NUCLEOTIDE SEQUENCE [LARGE SCALE GENOMIC DNA]</scope>
    <source>
        <strain evidence="2 3">J8TS2</strain>
    </source>
</reference>
<protein>
    <recommendedName>
        <fullName evidence="1">Putative restriction endonuclease domain-containing protein</fullName>
    </recommendedName>
</protein>
<dbReference type="SUPFAM" id="SSF52980">
    <property type="entry name" value="Restriction endonuclease-like"/>
    <property type="match status" value="1"/>
</dbReference>
<proteinExistence type="predicted"/>
<evidence type="ECO:0000313" key="3">
    <source>
        <dbReference type="Proteomes" id="UP000679950"/>
    </source>
</evidence>
<accession>A0ABQ4KJN9</accession>
<dbReference type="PANTHER" id="PTHR36558">
    <property type="entry name" value="GLR1098 PROTEIN"/>
    <property type="match status" value="1"/>
</dbReference>
<keyword evidence="3" id="KW-1185">Reference proteome</keyword>
<dbReference type="InterPro" id="IPR011335">
    <property type="entry name" value="Restrct_endonuc-II-like"/>
</dbReference>
<dbReference type="PANTHER" id="PTHR36558:SF1">
    <property type="entry name" value="RESTRICTION ENDONUCLEASE DOMAIN-CONTAINING PROTEIN-RELATED"/>
    <property type="match status" value="1"/>
</dbReference>
<dbReference type="Gene3D" id="3.90.1570.10">
    <property type="entry name" value="tt1808, chain A"/>
    <property type="match status" value="1"/>
</dbReference>
<dbReference type="EMBL" id="BORB01000011">
    <property type="protein sequence ID" value="GIN57354.1"/>
    <property type="molecule type" value="Genomic_DNA"/>
</dbReference>
<dbReference type="CDD" id="cd06260">
    <property type="entry name" value="DUF820-like"/>
    <property type="match status" value="1"/>
</dbReference>
<evidence type="ECO:0000259" key="1">
    <source>
        <dbReference type="Pfam" id="PF05685"/>
    </source>
</evidence>
<dbReference type="RefSeq" id="WP_212966076.1">
    <property type="nucleotide sequence ID" value="NZ_BORB01000011.1"/>
</dbReference>
<dbReference type="Proteomes" id="UP000679950">
    <property type="component" value="Unassembled WGS sequence"/>
</dbReference>
<gene>
    <name evidence="2" type="ORF">J8TS2_16730</name>
</gene>
<comment type="caution">
    <text evidence="2">The sequence shown here is derived from an EMBL/GenBank/DDBJ whole genome shotgun (WGS) entry which is preliminary data.</text>
</comment>
<evidence type="ECO:0000313" key="2">
    <source>
        <dbReference type="EMBL" id="GIN57354.1"/>
    </source>
</evidence>
<name>A0ABQ4KJN9_9BACI</name>